<dbReference type="PANTHER" id="PTHR46273">
    <property type="entry name" value="MYOSUPPRESSIN RECEPTOR 1, ISOFORM B-RELATED"/>
    <property type="match status" value="1"/>
</dbReference>
<comment type="caution">
    <text evidence="8">The sequence shown here is derived from an EMBL/GenBank/DDBJ whole genome shotgun (WGS) entry which is preliminary data.</text>
</comment>
<dbReference type="GO" id="GO:0008528">
    <property type="term" value="F:G protein-coupled peptide receptor activity"/>
    <property type="evidence" value="ECO:0007669"/>
    <property type="project" value="TreeGrafter"/>
</dbReference>
<evidence type="ECO:0000256" key="3">
    <source>
        <dbReference type="ARBA" id="ARBA00022692"/>
    </source>
</evidence>
<evidence type="ECO:0000256" key="5">
    <source>
        <dbReference type="ARBA" id="ARBA00023136"/>
    </source>
</evidence>
<feature type="transmembrane region" description="Helical" evidence="6">
    <location>
        <begin position="94"/>
        <end position="113"/>
    </location>
</feature>
<feature type="transmembrane region" description="Helical" evidence="6">
    <location>
        <begin position="46"/>
        <end position="73"/>
    </location>
</feature>
<sequence length="260" mass="29210">METPTNVILLGLAIADLLVVGEYVPYASSSLVQQDNSTWSHAIYLLIHAHLSHVCHTIAIWLTIMLGVTRWIAVCHPHQAPKLCTLPYCRRAVTIVYVIFPILATPFFLMYAITSKEDSSETKSADYLVDFSSIALAQDCLLIKVNFVIFTVLVKLVPCLLLTLLIPTIIKGMWKAATRRRKLTSRRRCKGGHPNSKDVPVTRSAERLRASFRRKLTILGITRNKQEENATERTTQMLVLLLVLFLITEAPQGILVFLSV</sequence>
<dbReference type="InterPro" id="IPR017452">
    <property type="entry name" value="GPCR_Rhodpsn_7TM"/>
</dbReference>
<evidence type="ECO:0000313" key="8">
    <source>
        <dbReference type="EMBL" id="CAL4121615.1"/>
    </source>
</evidence>
<keyword evidence="4 6" id="KW-1133">Transmembrane helix</keyword>
<name>A0AAV2RAD3_MEGNR</name>
<dbReference type="AlphaFoldDB" id="A0AAV2RAD3"/>
<evidence type="ECO:0000256" key="6">
    <source>
        <dbReference type="SAM" id="Phobius"/>
    </source>
</evidence>
<keyword evidence="3 6" id="KW-0812">Transmembrane</keyword>
<dbReference type="InterPro" id="IPR000276">
    <property type="entry name" value="GPCR_Rhodpsn"/>
</dbReference>
<evidence type="ECO:0000256" key="4">
    <source>
        <dbReference type="ARBA" id="ARBA00022989"/>
    </source>
</evidence>
<feature type="transmembrane region" description="Helical" evidence="6">
    <location>
        <begin position="238"/>
        <end position="258"/>
    </location>
</feature>
<dbReference type="EMBL" id="CAXKWB010019001">
    <property type="protein sequence ID" value="CAL4121615.1"/>
    <property type="molecule type" value="Genomic_DNA"/>
</dbReference>
<comment type="subcellular location">
    <subcellularLocation>
        <location evidence="1">Membrane</location>
    </subcellularLocation>
</comment>
<feature type="transmembrane region" description="Helical" evidence="6">
    <location>
        <begin position="7"/>
        <end position="26"/>
    </location>
</feature>
<dbReference type="SUPFAM" id="SSF81321">
    <property type="entry name" value="Family A G protein-coupled receptor-like"/>
    <property type="match status" value="1"/>
</dbReference>
<feature type="domain" description="G-protein coupled receptors family 1 profile" evidence="7">
    <location>
        <begin position="1"/>
        <end position="260"/>
    </location>
</feature>
<evidence type="ECO:0000259" key="7">
    <source>
        <dbReference type="PROSITE" id="PS50262"/>
    </source>
</evidence>
<dbReference type="Pfam" id="PF00001">
    <property type="entry name" value="7tm_1"/>
    <property type="match status" value="1"/>
</dbReference>
<keyword evidence="9" id="KW-1185">Reference proteome</keyword>
<accession>A0AAV2RAD3</accession>
<keyword evidence="5 6" id="KW-0472">Membrane</keyword>
<evidence type="ECO:0000256" key="1">
    <source>
        <dbReference type="ARBA" id="ARBA00004370"/>
    </source>
</evidence>
<dbReference type="PROSITE" id="PS50262">
    <property type="entry name" value="G_PROTEIN_RECEP_F1_2"/>
    <property type="match status" value="1"/>
</dbReference>
<dbReference type="InterPro" id="IPR053219">
    <property type="entry name" value="GPCR_Dmsr-1"/>
</dbReference>
<evidence type="ECO:0000313" key="9">
    <source>
        <dbReference type="Proteomes" id="UP001497623"/>
    </source>
</evidence>
<dbReference type="PRINTS" id="PR00237">
    <property type="entry name" value="GPCRRHODOPSN"/>
</dbReference>
<reference evidence="8 9" key="1">
    <citation type="submission" date="2024-05" db="EMBL/GenBank/DDBJ databases">
        <authorList>
            <person name="Wallberg A."/>
        </authorList>
    </citation>
    <scope>NUCLEOTIDE SEQUENCE [LARGE SCALE GENOMIC DNA]</scope>
</reference>
<dbReference type="Gene3D" id="1.20.1070.10">
    <property type="entry name" value="Rhodopsin 7-helix transmembrane proteins"/>
    <property type="match status" value="1"/>
</dbReference>
<protein>
    <recommendedName>
        <fullName evidence="7">G-protein coupled receptors family 1 profile domain-containing protein</fullName>
    </recommendedName>
</protein>
<proteinExistence type="inferred from homology"/>
<gene>
    <name evidence="8" type="ORF">MNOR_LOCUS22497</name>
</gene>
<comment type="similarity">
    <text evidence="2">Belongs to the G-protein coupled receptor 1 family.</text>
</comment>
<dbReference type="Proteomes" id="UP001497623">
    <property type="component" value="Unassembled WGS sequence"/>
</dbReference>
<dbReference type="GO" id="GO:0005886">
    <property type="term" value="C:plasma membrane"/>
    <property type="evidence" value="ECO:0007669"/>
    <property type="project" value="TreeGrafter"/>
</dbReference>
<evidence type="ECO:0000256" key="2">
    <source>
        <dbReference type="ARBA" id="ARBA00010663"/>
    </source>
</evidence>
<feature type="transmembrane region" description="Helical" evidence="6">
    <location>
        <begin position="147"/>
        <end position="170"/>
    </location>
</feature>
<dbReference type="PANTHER" id="PTHR46273:SF4">
    <property type="entry name" value="AT19640P"/>
    <property type="match status" value="1"/>
</dbReference>
<organism evidence="8 9">
    <name type="scientific">Meganyctiphanes norvegica</name>
    <name type="common">Northern krill</name>
    <name type="synonym">Thysanopoda norvegica</name>
    <dbReference type="NCBI Taxonomy" id="48144"/>
    <lineage>
        <taxon>Eukaryota</taxon>
        <taxon>Metazoa</taxon>
        <taxon>Ecdysozoa</taxon>
        <taxon>Arthropoda</taxon>
        <taxon>Crustacea</taxon>
        <taxon>Multicrustacea</taxon>
        <taxon>Malacostraca</taxon>
        <taxon>Eumalacostraca</taxon>
        <taxon>Eucarida</taxon>
        <taxon>Euphausiacea</taxon>
        <taxon>Euphausiidae</taxon>
        <taxon>Meganyctiphanes</taxon>
    </lineage>
</organism>
<feature type="non-terminal residue" evidence="8">
    <location>
        <position position="260"/>
    </location>
</feature>